<feature type="transmembrane region" description="Helical" evidence="6">
    <location>
        <begin position="271"/>
        <end position="293"/>
    </location>
</feature>
<comment type="subcellular location">
    <subcellularLocation>
        <location evidence="1">Membrane</location>
        <topology evidence="1">Multi-pass membrane protein</topology>
    </subcellularLocation>
</comment>
<gene>
    <name evidence="7" type="ORF">ZT1A5_G6123</name>
</gene>
<evidence type="ECO:0008006" key="9">
    <source>
        <dbReference type="Google" id="ProtNLM"/>
    </source>
</evidence>
<evidence type="ECO:0000256" key="6">
    <source>
        <dbReference type="SAM" id="Phobius"/>
    </source>
</evidence>
<feature type="transmembrane region" description="Helical" evidence="6">
    <location>
        <begin position="133"/>
        <end position="152"/>
    </location>
</feature>
<accession>A0A1Y6LJL9</accession>
<evidence type="ECO:0000256" key="5">
    <source>
        <dbReference type="ARBA" id="ARBA00023136"/>
    </source>
</evidence>
<dbReference type="AlphaFoldDB" id="A0A1Y6LJL9"/>
<feature type="transmembrane region" description="Helical" evidence="6">
    <location>
        <begin position="158"/>
        <end position="175"/>
    </location>
</feature>
<reference evidence="7 8" key="1">
    <citation type="submission" date="2016-10" db="EMBL/GenBank/DDBJ databases">
        <authorList>
            <person name="Varghese N."/>
        </authorList>
    </citation>
    <scope>NUCLEOTIDE SEQUENCE [LARGE SCALE GENOMIC DNA]</scope>
</reference>
<feature type="transmembrane region" description="Helical" evidence="6">
    <location>
        <begin position="99"/>
        <end position="121"/>
    </location>
</feature>
<feature type="transmembrane region" description="Helical" evidence="6">
    <location>
        <begin position="471"/>
        <end position="491"/>
    </location>
</feature>
<feature type="transmembrane region" description="Helical" evidence="6">
    <location>
        <begin position="69"/>
        <end position="87"/>
    </location>
</feature>
<evidence type="ECO:0000313" key="7">
    <source>
        <dbReference type="EMBL" id="SMY24682.1"/>
    </source>
</evidence>
<protein>
    <recommendedName>
        <fullName evidence="9">Amino acid permease/ SLC12A domain-containing protein</fullName>
    </recommendedName>
</protein>
<feature type="transmembrane region" description="Helical" evidence="6">
    <location>
        <begin position="229"/>
        <end position="250"/>
    </location>
</feature>
<feature type="transmembrane region" description="Helical" evidence="6">
    <location>
        <begin position="39"/>
        <end position="62"/>
    </location>
</feature>
<feature type="transmembrane region" description="Helical" evidence="6">
    <location>
        <begin position="187"/>
        <end position="209"/>
    </location>
</feature>
<keyword evidence="3 6" id="KW-0812">Transmembrane</keyword>
<dbReference type="EMBL" id="LT882680">
    <property type="protein sequence ID" value="SMY24682.1"/>
    <property type="molecule type" value="Genomic_DNA"/>
</dbReference>
<evidence type="ECO:0000256" key="1">
    <source>
        <dbReference type="ARBA" id="ARBA00004141"/>
    </source>
</evidence>
<proteinExistence type="predicted"/>
<organism evidence="7 8">
    <name type="scientific">Zymoseptoria tritici ST99CH_1A5</name>
    <dbReference type="NCBI Taxonomy" id="1276529"/>
    <lineage>
        <taxon>Eukaryota</taxon>
        <taxon>Fungi</taxon>
        <taxon>Dikarya</taxon>
        <taxon>Ascomycota</taxon>
        <taxon>Pezizomycotina</taxon>
        <taxon>Dothideomycetes</taxon>
        <taxon>Dothideomycetidae</taxon>
        <taxon>Mycosphaerellales</taxon>
        <taxon>Mycosphaerellaceae</taxon>
        <taxon>Zymoseptoria</taxon>
    </lineage>
</organism>
<sequence>MDDKMIAVQEIQDHDRKVADDAHLLGALGYKDFTLLESFAVAFSVLGLLPSIASTISFSLGYAGIAGTVWGWLIATIMIQFTALSMAELCSSMPTVGGLYYATAILAPEGWGPACSWFVGWSNIFGYLTAPCSLDYALASMILTCGSIAHPSYVPTNWHIYLLFLLLLTIEGLVAMQSTRFIGRFNIFGTVFNLLIVIIFIIWFPLGSINTPRTNSSHDVWTNFANGTAWPIPWATIMGFLTAAYTLAGFDAPVHLAEECSNSAIASPRAIVMAAQSGLYLGWAIILVIAYTVKDIPDVVSGQYGQPFASLCLQVLGSKASLALIGLSIIAQFSVATGCAITATRVLFAFSRDGALPSSRWWAKIDRRTKTPVNATWLVVALAAVLGLLMFAGPITIGAVFTMGAIAQYTSFTAPIILKLLFGRKRFVRGPWHLGIFSIPINFAAVALWLILLPAFCFPAVALPDLTLQTMNWTCLIYFGPIGLVMTWYAVSARKWFVGPKANVRQGEDRGTEEKQS</sequence>
<dbReference type="GO" id="GO:0016020">
    <property type="term" value="C:membrane"/>
    <property type="evidence" value="ECO:0007669"/>
    <property type="project" value="UniProtKB-SubCell"/>
</dbReference>
<dbReference type="Gene3D" id="1.20.1740.10">
    <property type="entry name" value="Amino acid/polyamine transporter I"/>
    <property type="match status" value="1"/>
</dbReference>
<feature type="transmembrane region" description="Helical" evidence="6">
    <location>
        <begin position="323"/>
        <end position="350"/>
    </location>
</feature>
<dbReference type="PIRSF" id="PIRSF006060">
    <property type="entry name" value="AA_transporter"/>
    <property type="match status" value="1"/>
</dbReference>
<keyword evidence="2" id="KW-0813">Transport</keyword>
<keyword evidence="5 6" id="KW-0472">Membrane</keyword>
<evidence type="ECO:0000256" key="2">
    <source>
        <dbReference type="ARBA" id="ARBA00022448"/>
    </source>
</evidence>
<dbReference type="Pfam" id="PF13520">
    <property type="entry name" value="AA_permease_2"/>
    <property type="match status" value="1"/>
</dbReference>
<dbReference type="PANTHER" id="PTHR45649:SF29">
    <property type="entry name" value="AMINO ACID TRANSPORTER (EUROFUNG)"/>
    <property type="match status" value="1"/>
</dbReference>
<feature type="transmembrane region" description="Helical" evidence="6">
    <location>
        <begin position="371"/>
        <end position="391"/>
    </location>
</feature>
<feature type="transmembrane region" description="Helical" evidence="6">
    <location>
        <begin position="434"/>
        <end position="456"/>
    </location>
</feature>
<feature type="transmembrane region" description="Helical" evidence="6">
    <location>
        <begin position="397"/>
        <end position="422"/>
    </location>
</feature>
<dbReference type="GO" id="GO:0022857">
    <property type="term" value="F:transmembrane transporter activity"/>
    <property type="evidence" value="ECO:0007669"/>
    <property type="project" value="InterPro"/>
</dbReference>
<dbReference type="Proteomes" id="UP000215453">
    <property type="component" value="Chromosome 5"/>
</dbReference>
<keyword evidence="4 6" id="KW-1133">Transmembrane helix</keyword>
<dbReference type="PANTHER" id="PTHR45649">
    <property type="entry name" value="AMINO-ACID PERMEASE BAT1"/>
    <property type="match status" value="1"/>
</dbReference>
<evidence type="ECO:0000313" key="8">
    <source>
        <dbReference type="Proteomes" id="UP000215453"/>
    </source>
</evidence>
<evidence type="ECO:0000256" key="4">
    <source>
        <dbReference type="ARBA" id="ARBA00022989"/>
    </source>
</evidence>
<name>A0A1Y6LJL9_ZYMTR</name>
<evidence type="ECO:0000256" key="3">
    <source>
        <dbReference type="ARBA" id="ARBA00022692"/>
    </source>
</evidence>
<dbReference type="InterPro" id="IPR002293">
    <property type="entry name" value="AA/rel_permease1"/>
</dbReference>